<dbReference type="InterPro" id="IPR027417">
    <property type="entry name" value="P-loop_NTPase"/>
</dbReference>
<evidence type="ECO:0000256" key="1">
    <source>
        <dbReference type="SAM" id="Coils"/>
    </source>
</evidence>
<dbReference type="Proteomes" id="UP000295627">
    <property type="component" value="Unassembled WGS sequence"/>
</dbReference>
<accession>A0A4R5PF45</accession>
<dbReference type="AlphaFoldDB" id="A0A4R5PF45"/>
<evidence type="ECO:0000313" key="4">
    <source>
        <dbReference type="Proteomes" id="UP000295627"/>
    </source>
</evidence>
<protein>
    <recommendedName>
        <fullName evidence="5">FtsK domain-containing protein</fullName>
    </recommendedName>
</protein>
<dbReference type="RefSeq" id="WP_131832272.1">
    <property type="nucleotide sequence ID" value="NZ_MAFQ01000008.1"/>
</dbReference>
<proteinExistence type="predicted"/>
<organism evidence="3 4">
    <name type="scientific">Mycobacteroides franklinii</name>
    <dbReference type="NCBI Taxonomy" id="948102"/>
    <lineage>
        <taxon>Bacteria</taxon>
        <taxon>Bacillati</taxon>
        <taxon>Actinomycetota</taxon>
        <taxon>Actinomycetes</taxon>
        <taxon>Mycobacteriales</taxon>
        <taxon>Mycobacteriaceae</taxon>
        <taxon>Mycobacteroides</taxon>
    </lineage>
</organism>
<keyword evidence="1" id="KW-0175">Coiled coil</keyword>
<dbReference type="SUPFAM" id="SSF52540">
    <property type="entry name" value="P-loop containing nucleoside triphosphate hydrolases"/>
    <property type="match status" value="1"/>
</dbReference>
<evidence type="ECO:0008006" key="5">
    <source>
        <dbReference type="Google" id="ProtNLM"/>
    </source>
</evidence>
<evidence type="ECO:0000313" key="3">
    <source>
        <dbReference type="EMBL" id="TDH23655.1"/>
    </source>
</evidence>
<dbReference type="Gene3D" id="3.40.50.300">
    <property type="entry name" value="P-loop containing nucleotide triphosphate hydrolases"/>
    <property type="match status" value="1"/>
</dbReference>
<gene>
    <name evidence="3" type="ORF">EJ571_05130</name>
</gene>
<name>A0A4R5PF45_9MYCO</name>
<sequence>MSRQQKRALAARRAERREDFMWQRSIRQSDAALDAIERDQDQAEKEYERLSEKLASIESRMGQDIEKALSEITRQATSEERRVLSTPLVRYTGAGFNRPPLWVWHVKAGMPVGLARRVGFESRDGGPLLVLREGGGVAESDLAPSVIRAEMPELSGDASFIGWADQVAALLPEVAQRYAVLELLRNDDWLSALLESAGVTVSSTTTESVQGVYSVVERKVTTTIVPTVQDVRITRTGLRIVFGHQPGKSAKDWVSKLDALRAGLKNAGLDASNLTVSDGQDGSVVLSLNDIDPLADPLPSEIHTYDPESARSYLGRSADGDGVYLTLKNNSCVIVGGMQGGGKTASLLPVLTGMAGHVELHVLDGGASGEWYVLRPICATYDDSGDIERCGELMSELLEMRGERMARVARVGNGANNFWDIPATRREAAGLFPIVVVLEEAPQYMAKAQDTTEEKKAAEANRGRVGKVVKLLRKAGVTVFVVAQKPTGDEVPTTARDMGSQRLCFRLDSDVAAATVLGDAAYVEPKPTSIPAGKPGRFVARVDSRGSVLGQAVYVPVSDIRSALADSKPVPDQRGIRKVVSRPTAVELVEEPERAVTPPVVERDEETGSTGVEGFSL</sequence>
<dbReference type="EMBL" id="RXLR01000010">
    <property type="protein sequence ID" value="TDH23655.1"/>
    <property type="molecule type" value="Genomic_DNA"/>
</dbReference>
<feature type="coiled-coil region" evidence="1">
    <location>
        <begin position="26"/>
        <end position="60"/>
    </location>
</feature>
<feature type="region of interest" description="Disordered" evidence="2">
    <location>
        <begin position="590"/>
        <end position="617"/>
    </location>
</feature>
<reference evidence="3 4" key="1">
    <citation type="journal article" date="2019" name="Sci. Rep.">
        <title>Extended insight into the Mycobacterium chelonae-abscessus complex through whole genome sequencing of Mycobacterium salmoniphilum outbreak and Mycobacterium salmoniphilum-like strains.</title>
        <authorList>
            <person name="Behra P.R.K."/>
            <person name="Das S."/>
            <person name="Pettersson B.M.F."/>
            <person name="Shirreff L."/>
            <person name="DuCote T."/>
            <person name="Jacobsson K.G."/>
            <person name="Ennis D.G."/>
            <person name="Kirsebom L.A."/>
        </authorList>
    </citation>
    <scope>NUCLEOTIDE SEQUENCE [LARGE SCALE GENOMIC DNA]</scope>
    <source>
        <strain evidence="3 4">DSM 45524</strain>
    </source>
</reference>
<comment type="caution">
    <text evidence="3">The sequence shown here is derived from an EMBL/GenBank/DDBJ whole genome shotgun (WGS) entry which is preliminary data.</text>
</comment>
<evidence type="ECO:0000256" key="2">
    <source>
        <dbReference type="SAM" id="MobiDB-lite"/>
    </source>
</evidence>